<dbReference type="Proteomes" id="UP001321305">
    <property type="component" value="Chromosome"/>
</dbReference>
<dbReference type="SUPFAM" id="SSF48452">
    <property type="entry name" value="TPR-like"/>
    <property type="match status" value="1"/>
</dbReference>
<evidence type="ECO:0000313" key="1">
    <source>
        <dbReference type="EMBL" id="WWC82462.1"/>
    </source>
</evidence>
<sequence length="549" mass="60756">MNKKRYYIYSLVLLLGITTLLSSCKKFMDINKNPNAPTGTVEESFLLGKTIVTWARVMPNADNYGGELSGAIVNAGGVSGYGSLIDYNYGPGNYTFWWDLYDNVTDLNAIIARSEVDESYQYYGAIAKILKAVHFQALVDAYNNVPYTDANRGVEALLPKYDKGPDIYKSIASLIDQAIGELQGGNAATLVPTNATDPLFGGDLVKWRKYGNTIKLRIILRAGDKVNFDNKNFSADGFLAEDAMVQPGFTNIDGKTNPNWGRVYSASGSAQGLTQRVPSYYMLGFYDGTKINDFFRGHLLYRTFPTPGVNQLGVPGGSEAVVKQPNDWYITLAATPSASNYAAIGIFKGPSAPQPIMLAAESHFLQAEAIVRGLISGDAKASFNNGILESFRYLNKDEGGNISTKYVDTTNGTLATSAVSSNYIQINPAIEVEIYQRLNSDNRLVNFDLATTTEQKIEAIITQKYIAHNMIKADESWNEYRRTGYPFCDPRNTPDYKYYSFASVISPSPQPDKLPTRIQYPAREFSYNAENVRAQGNIDPLRDKIFWAK</sequence>
<dbReference type="InterPro" id="IPR024302">
    <property type="entry name" value="SusD-like"/>
</dbReference>
<dbReference type="EMBL" id="CP144143">
    <property type="protein sequence ID" value="WWC82462.1"/>
    <property type="molecule type" value="Genomic_DNA"/>
</dbReference>
<protein>
    <recommendedName>
        <fullName evidence="3">SusD/RagB family nutrient-binding outer membrane lipoprotein</fullName>
    </recommendedName>
</protein>
<dbReference type="PROSITE" id="PS51257">
    <property type="entry name" value="PROKAR_LIPOPROTEIN"/>
    <property type="match status" value="1"/>
</dbReference>
<name>A0ABZ2EGB6_9BACT</name>
<evidence type="ECO:0008006" key="3">
    <source>
        <dbReference type="Google" id="ProtNLM"/>
    </source>
</evidence>
<reference evidence="2" key="1">
    <citation type="submission" date="2024-01" db="EMBL/GenBank/DDBJ databases">
        <title>Mycovorax composti gen. nov. sp. nov., a member of the family Chitinophagaceae isolated from button mushroom compost.</title>
        <authorList>
            <person name="Thai M."/>
            <person name="Bell T.L."/>
            <person name="Kertesz M.A."/>
        </authorList>
    </citation>
    <scope>NUCLEOTIDE SEQUENCE [LARGE SCALE GENOMIC DNA]</scope>
    <source>
        <strain evidence="2">C216</strain>
    </source>
</reference>
<dbReference type="Gene3D" id="1.25.40.390">
    <property type="match status" value="1"/>
</dbReference>
<organism evidence="1 2">
    <name type="scientific">Mycovorax composti</name>
    <dbReference type="NCBI Taxonomy" id="2962693"/>
    <lineage>
        <taxon>Bacteria</taxon>
        <taxon>Pseudomonadati</taxon>
        <taxon>Bacteroidota</taxon>
        <taxon>Chitinophagia</taxon>
        <taxon>Chitinophagales</taxon>
        <taxon>Chitinophagaceae</taxon>
        <taxon>Mycovorax</taxon>
    </lineage>
</organism>
<accession>A0ABZ2EGB6</accession>
<dbReference type="InterPro" id="IPR041662">
    <property type="entry name" value="SusD-like_2"/>
</dbReference>
<keyword evidence="2" id="KW-1185">Reference proteome</keyword>
<evidence type="ECO:0000313" key="2">
    <source>
        <dbReference type="Proteomes" id="UP001321305"/>
    </source>
</evidence>
<proteinExistence type="predicted"/>
<dbReference type="Pfam" id="PF12741">
    <property type="entry name" value="SusD-like"/>
    <property type="match status" value="1"/>
</dbReference>
<dbReference type="Pfam" id="PF12771">
    <property type="entry name" value="SusD-like_2"/>
    <property type="match status" value="1"/>
</dbReference>
<gene>
    <name evidence="1" type="ORF">PIECOFPK_00165</name>
</gene>
<dbReference type="RefSeq" id="WP_409966285.1">
    <property type="nucleotide sequence ID" value="NZ_CP144143.1"/>
</dbReference>
<dbReference type="InterPro" id="IPR011990">
    <property type="entry name" value="TPR-like_helical_dom_sf"/>
</dbReference>